<keyword evidence="5" id="KW-1185">Reference proteome</keyword>
<dbReference type="InterPro" id="IPR029039">
    <property type="entry name" value="Flavoprotein-like_sf"/>
</dbReference>
<dbReference type="EMBL" id="JBDNCH010000002">
    <property type="protein sequence ID" value="MEN9062784.1"/>
    <property type="molecule type" value="Genomic_DNA"/>
</dbReference>
<dbReference type="GO" id="GO:0005829">
    <property type="term" value="C:cytosol"/>
    <property type="evidence" value="ECO:0007669"/>
    <property type="project" value="TreeGrafter"/>
</dbReference>
<dbReference type="RefSeq" id="WP_347167710.1">
    <property type="nucleotide sequence ID" value="NZ_JBDNCH010000002.1"/>
</dbReference>
<dbReference type="AlphaFoldDB" id="A0AAW9SD85"/>
<comment type="similarity">
    <text evidence="1">Belongs to the NAD(P)H dehydrogenase (quinone) family.</text>
</comment>
<evidence type="ECO:0000259" key="3">
    <source>
        <dbReference type="Pfam" id="PF02525"/>
    </source>
</evidence>
<dbReference type="SUPFAM" id="SSF52218">
    <property type="entry name" value="Flavoproteins"/>
    <property type="match status" value="1"/>
</dbReference>
<evidence type="ECO:0000256" key="1">
    <source>
        <dbReference type="ARBA" id="ARBA00006252"/>
    </source>
</evidence>
<dbReference type="Pfam" id="PF02525">
    <property type="entry name" value="Flavodoxin_2"/>
    <property type="match status" value="1"/>
</dbReference>
<reference evidence="4 5" key="1">
    <citation type="submission" date="2024-05" db="EMBL/GenBank/DDBJ databases">
        <title>Genome sequence of Ponticoccus litoralis KCCM 90028.</title>
        <authorList>
            <person name="Kim J.M."/>
            <person name="Lee J.K."/>
            <person name="Choi B.J."/>
            <person name="Bayburt H."/>
            <person name="Baek J.H."/>
            <person name="Jeon C.O."/>
        </authorList>
    </citation>
    <scope>NUCLEOTIDE SEQUENCE [LARGE SCALE GENOMIC DNA]</scope>
    <source>
        <strain evidence="4 5">KCCM 90028</strain>
    </source>
</reference>
<dbReference type="InterPro" id="IPR051545">
    <property type="entry name" value="NAD(P)H_dehydrogenase_qn"/>
</dbReference>
<dbReference type="PANTHER" id="PTHR10204">
    <property type="entry name" value="NAD P H OXIDOREDUCTASE-RELATED"/>
    <property type="match status" value="1"/>
</dbReference>
<protein>
    <submittedName>
        <fullName evidence="4">NAD(P)H-dependent oxidoreductase</fullName>
        <ecNumber evidence="4">1.-.-.-</ecNumber>
    </submittedName>
</protein>
<dbReference type="GO" id="GO:0003955">
    <property type="term" value="F:NAD(P)H dehydrogenase (quinone) activity"/>
    <property type="evidence" value="ECO:0007669"/>
    <property type="project" value="TreeGrafter"/>
</dbReference>
<gene>
    <name evidence="4" type="ORF">ABFB10_19135</name>
</gene>
<dbReference type="Proteomes" id="UP001428774">
    <property type="component" value="Unassembled WGS sequence"/>
</dbReference>
<dbReference type="EC" id="1.-.-.-" evidence="4"/>
<name>A0AAW9SD85_9RHOB</name>
<dbReference type="InterPro" id="IPR003680">
    <property type="entry name" value="Flavodoxin_fold"/>
</dbReference>
<sequence>MKKRIFVLNGHPGGTSLSKRLSEAYAQAATKAGHDLRLTHLHDLTFDPDFGEGSYKTLKPLEGDLKAVAADLEWSEHIVLLTPMWWGGVPAKLKGLFDRVLLPGFAFDPRQKRLGLPKPLLAGRTARLIMTSDTPDWFFRLAYGRAMVRQLRAQVFGFVGIKPLRVTHFSEASHPAPKDVERWSDAVAALGRAAR</sequence>
<dbReference type="PANTHER" id="PTHR10204:SF34">
    <property type="entry name" value="NAD(P)H DEHYDROGENASE [QUINONE] 1 ISOFORM 1"/>
    <property type="match status" value="1"/>
</dbReference>
<evidence type="ECO:0000313" key="4">
    <source>
        <dbReference type="EMBL" id="MEN9062784.1"/>
    </source>
</evidence>
<accession>A0AAW9SD85</accession>
<keyword evidence="2 4" id="KW-0560">Oxidoreductase</keyword>
<organism evidence="4 5">
    <name type="scientific">Ponticoccus litoralis</name>
    <dbReference type="NCBI Taxonomy" id="422297"/>
    <lineage>
        <taxon>Bacteria</taxon>
        <taxon>Pseudomonadati</taxon>
        <taxon>Pseudomonadota</taxon>
        <taxon>Alphaproteobacteria</taxon>
        <taxon>Rhodobacterales</taxon>
        <taxon>Roseobacteraceae</taxon>
        <taxon>Ponticoccus</taxon>
    </lineage>
</organism>
<proteinExistence type="inferred from homology"/>
<feature type="domain" description="Flavodoxin-like fold" evidence="3">
    <location>
        <begin position="3"/>
        <end position="178"/>
    </location>
</feature>
<dbReference type="Gene3D" id="3.40.50.360">
    <property type="match status" value="1"/>
</dbReference>
<comment type="caution">
    <text evidence="4">The sequence shown here is derived from an EMBL/GenBank/DDBJ whole genome shotgun (WGS) entry which is preliminary data.</text>
</comment>
<evidence type="ECO:0000256" key="2">
    <source>
        <dbReference type="ARBA" id="ARBA00023002"/>
    </source>
</evidence>
<evidence type="ECO:0000313" key="5">
    <source>
        <dbReference type="Proteomes" id="UP001428774"/>
    </source>
</evidence>